<protein>
    <recommendedName>
        <fullName evidence="4">RxLR effector protein</fullName>
    </recommendedName>
</protein>
<proteinExistence type="predicted"/>
<accession>G5A911</accession>
<organism evidence="2 3">
    <name type="scientific">Phytophthora sojae (strain P6497)</name>
    <name type="common">Soybean stem and root rot agent</name>
    <name type="synonym">Phytophthora megasperma f. sp. glycines</name>
    <dbReference type="NCBI Taxonomy" id="1094619"/>
    <lineage>
        <taxon>Eukaryota</taxon>
        <taxon>Sar</taxon>
        <taxon>Stramenopiles</taxon>
        <taxon>Oomycota</taxon>
        <taxon>Peronosporomycetes</taxon>
        <taxon>Peronosporales</taxon>
        <taxon>Peronosporaceae</taxon>
        <taxon>Phytophthora</taxon>
    </lineage>
</organism>
<dbReference type="RefSeq" id="XP_009536559.1">
    <property type="nucleotide sequence ID" value="XM_009538264.1"/>
</dbReference>
<gene>
    <name evidence="2" type="ORF">PHYSODRAFT_306311</name>
</gene>
<feature type="chain" id="PRO_5003472887" description="RxLR effector protein" evidence="1">
    <location>
        <begin position="21"/>
        <end position="157"/>
    </location>
</feature>
<dbReference type="AlphaFoldDB" id="G5A911"/>
<evidence type="ECO:0000313" key="2">
    <source>
        <dbReference type="EMBL" id="EGZ08387.1"/>
    </source>
</evidence>
<sequence>MQLVRFLLLLMATLIAASNATQVGRGTTHPNHDDEASNFHGDAIEERSAFSFTSKLKGFFNKKTGLGNKLSNKLGNLREDPNVVAAMNLPGVKKTGVALEKDPDLLANPNFMKKLSTILILRRRRLSWRNLALRSLKVTSLRLSAKILPKRKGCGPS</sequence>
<reference evidence="2 3" key="1">
    <citation type="journal article" date="2006" name="Science">
        <title>Phytophthora genome sequences uncover evolutionary origins and mechanisms of pathogenesis.</title>
        <authorList>
            <person name="Tyler B.M."/>
            <person name="Tripathy S."/>
            <person name="Zhang X."/>
            <person name="Dehal P."/>
            <person name="Jiang R.H."/>
            <person name="Aerts A."/>
            <person name="Arredondo F.D."/>
            <person name="Baxter L."/>
            <person name="Bensasson D."/>
            <person name="Beynon J.L."/>
            <person name="Chapman J."/>
            <person name="Damasceno C.M."/>
            <person name="Dorrance A.E."/>
            <person name="Dou D."/>
            <person name="Dickerman A.W."/>
            <person name="Dubchak I.L."/>
            <person name="Garbelotto M."/>
            <person name="Gijzen M."/>
            <person name="Gordon S.G."/>
            <person name="Govers F."/>
            <person name="Grunwald N.J."/>
            <person name="Huang W."/>
            <person name="Ivors K.L."/>
            <person name="Jones R.W."/>
            <person name="Kamoun S."/>
            <person name="Krampis K."/>
            <person name="Lamour K.H."/>
            <person name="Lee M.K."/>
            <person name="McDonald W.H."/>
            <person name="Medina M."/>
            <person name="Meijer H.J."/>
            <person name="Nordberg E.K."/>
            <person name="Maclean D.J."/>
            <person name="Ospina-Giraldo M.D."/>
            <person name="Morris P.F."/>
            <person name="Phuntumart V."/>
            <person name="Putnam N.H."/>
            <person name="Rash S."/>
            <person name="Rose J.K."/>
            <person name="Sakihama Y."/>
            <person name="Salamov A.A."/>
            <person name="Savidor A."/>
            <person name="Scheuring C.F."/>
            <person name="Smith B.M."/>
            <person name="Sobral B.W."/>
            <person name="Terry A."/>
            <person name="Torto-Alalibo T.A."/>
            <person name="Win J."/>
            <person name="Xu Z."/>
            <person name="Zhang H."/>
            <person name="Grigoriev I.V."/>
            <person name="Rokhsar D.S."/>
            <person name="Boore J.L."/>
        </authorList>
    </citation>
    <scope>NUCLEOTIDE SEQUENCE [LARGE SCALE GENOMIC DNA]</scope>
    <source>
        <strain evidence="2 3">P6497</strain>
    </source>
</reference>
<keyword evidence="3" id="KW-1185">Reference proteome</keyword>
<dbReference type="InParanoid" id="G5A911"/>
<evidence type="ECO:0000313" key="3">
    <source>
        <dbReference type="Proteomes" id="UP000002640"/>
    </source>
</evidence>
<dbReference type="KEGG" id="psoj:PHYSODRAFT_306311"/>
<evidence type="ECO:0000256" key="1">
    <source>
        <dbReference type="SAM" id="SignalP"/>
    </source>
</evidence>
<dbReference type="GeneID" id="20642701"/>
<name>G5A911_PHYSP</name>
<dbReference type="Proteomes" id="UP000002640">
    <property type="component" value="Unassembled WGS sequence"/>
</dbReference>
<evidence type="ECO:0008006" key="4">
    <source>
        <dbReference type="Google" id="ProtNLM"/>
    </source>
</evidence>
<keyword evidence="1" id="KW-0732">Signal</keyword>
<dbReference type="EMBL" id="JH159161">
    <property type="protein sequence ID" value="EGZ08387.1"/>
    <property type="molecule type" value="Genomic_DNA"/>
</dbReference>
<feature type="signal peptide" evidence="1">
    <location>
        <begin position="1"/>
        <end position="20"/>
    </location>
</feature>